<feature type="non-terminal residue" evidence="2">
    <location>
        <position position="1"/>
    </location>
</feature>
<sequence length="308" mass="34496">IGLDACLSCLGEHWSGSGDMYGLSFRVRKYHSFLSHDWGTPGWKKLCALLLLFNLPPAAVFAILWSPKYFQRIWCGYELATFLRHPEKQKPVMLLPVAQGVMLALNGSVAVGIQMVTFSVTSELDASDAQILGIGSLLVACLVCLPTSCYIGIGLMKEIAELDSQLASFSIKKAQCFCCSHNHLHPETGKHLPCDRTLIYNMLHRWYGHDGEAEEENFEKFDMLVRTTLKSQIIRSADDAKLPFYSNFYLSLGILCPALVEAAREACTRSSFAEVLNVFLSYWFLVVVLVLVFFWLQAQFCVLGSILM</sequence>
<feature type="non-terminal residue" evidence="2">
    <location>
        <position position="308"/>
    </location>
</feature>
<protein>
    <submittedName>
        <fullName evidence="2">ABCF5 protein</fullName>
    </submittedName>
</protein>
<keyword evidence="1" id="KW-0812">Transmembrane</keyword>
<dbReference type="OrthoDB" id="423421at2759"/>
<dbReference type="EMBL" id="CAJNIZ010043470">
    <property type="protein sequence ID" value="CAE7661002.1"/>
    <property type="molecule type" value="Genomic_DNA"/>
</dbReference>
<gene>
    <name evidence="2" type="primary">ABCF5</name>
    <name evidence="2" type="ORF">SPIL2461_LOCUS17930</name>
</gene>
<feature type="transmembrane region" description="Helical" evidence="1">
    <location>
        <begin position="129"/>
        <end position="153"/>
    </location>
</feature>
<name>A0A812W317_SYMPI</name>
<reference evidence="2" key="1">
    <citation type="submission" date="2021-02" db="EMBL/GenBank/DDBJ databases">
        <authorList>
            <person name="Dougan E. K."/>
            <person name="Rhodes N."/>
            <person name="Thang M."/>
            <person name="Chan C."/>
        </authorList>
    </citation>
    <scope>NUCLEOTIDE SEQUENCE</scope>
</reference>
<keyword evidence="3" id="KW-1185">Reference proteome</keyword>
<organism evidence="2 3">
    <name type="scientific">Symbiodinium pilosum</name>
    <name type="common">Dinoflagellate</name>
    <dbReference type="NCBI Taxonomy" id="2952"/>
    <lineage>
        <taxon>Eukaryota</taxon>
        <taxon>Sar</taxon>
        <taxon>Alveolata</taxon>
        <taxon>Dinophyceae</taxon>
        <taxon>Suessiales</taxon>
        <taxon>Symbiodiniaceae</taxon>
        <taxon>Symbiodinium</taxon>
    </lineage>
</organism>
<accession>A0A812W317</accession>
<comment type="caution">
    <text evidence="2">The sequence shown here is derived from an EMBL/GenBank/DDBJ whole genome shotgun (WGS) entry which is preliminary data.</text>
</comment>
<proteinExistence type="predicted"/>
<keyword evidence="1" id="KW-0472">Membrane</keyword>
<feature type="transmembrane region" description="Helical" evidence="1">
    <location>
        <begin position="280"/>
        <end position="307"/>
    </location>
</feature>
<keyword evidence="1" id="KW-1133">Transmembrane helix</keyword>
<feature type="transmembrane region" description="Helical" evidence="1">
    <location>
        <begin position="43"/>
        <end position="65"/>
    </location>
</feature>
<dbReference type="Proteomes" id="UP000649617">
    <property type="component" value="Unassembled WGS sequence"/>
</dbReference>
<evidence type="ECO:0000313" key="2">
    <source>
        <dbReference type="EMBL" id="CAE7661002.1"/>
    </source>
</evidence>
<evidence type="ECO:0000313" key="3">
    <source>
        <dbReference type="Proteomes" id="UP000649617"/>
    </source>
</evidence>
<dbReference type="AlphaFoldDB" id="A0A812W317"/>
<evidence type="ECO:0000256" key="1">
    <source>
        <dbReference type="SAM" id="Phobius"/>
    </source>
</evidence>
<feature type="transmembrane region" description="Helical" evidence="1">
    <location>
        <begin position="92"/>
        <end position="117"/>
    </location>
</feature>